<evidence type="ECO:0000256" key="5">
    <source>
        <dbReference type="ARBA" id="ARBA00022737"/>
    </source>
</evidence>
<keyword evidence="7 12" id="KW-1133">Transmembrane helix</keyword>
<keyword evidence="16" id="KW-1185">Reference proteome</keyword>
<evidence type="ECO:0000256" key="1">
    <source>
        <dbReference type="ARBA" id="ARBA00004479"/>
    </source>
</evidence>
<dbReference type="InterPro" id="IPR003598">
    <property type="entry name" value="Ig_sub2"/>
</dbReference>
<feature type="domain" description="Ig-like" evidence="14">
    <location>
        <begin position="103"/>
        <end position="186"/>
    </location>
</feature>
<dbReference type="SMART" id="SM00408">
    <property type="entry name" value="IGc2"/>
    <property type="match status" value="3"/>
</dbReference>
<dbReference type="AlphaFoldDB" id="A0AAW1FK97"/>
<keyword evidence="6" id="KW-0130">Cell adhesion</keyword>
<dbReference type="InterPro" id="IPR013783">
    <property type="entry name" value="Ig-like_fold"/>
</dbReference>
<evidence type="ECO:0000259" key="14">
    <source>
        <dbReference type="PROSITE" id="PS50835"/>
    </source>
</evidence>
<dbReference type="PROSITE" id="PS50835">
    <property type="entry name" value="IG_LIKE"/>
    <property type="match status" value="6"/>
</dbReference>
<feature type="chain" id="PRO_5043822302" description="Ig-like domain-containing protein" evidence="13">
    <location>
        <begin position="18"/>
        <end position="811"/>
    </location>
</feature>
<comment type="caution">
    <text evidence="15">The sequence shown here is derived from an EMBL/GenBank/DDBJ whole genome shotgun (WGS) entry which is preliminary data.</text>
</comment>
<dbReference type="GO" id="GO:0098609">
    <property type="term" value="P:cell-cell adhesion"/>
    <property type="evidence" value="ECO:0007669"/>
    <property type="project" value="InterPro"/>
</dbReference>
<dbReference type="PRINTS" id="PR01472">
    <property type="entry name" value="ICAMVCAM1"/>
</dbReference>
<evidence type="ECO:0000256" key="3">
    <source>
        <dbReference type="ARBA" id="ARBA00022692"/>
    </source>
</evidence>
<sequence length="811" mass="89384">MLPLMGLLVLLFSPCDADSGCPDVLSLDPPEVLAKYGESVTVNCSSAEDDHDGMYWRVGDREFPEESLSLNVTDWNVTAECILKLNNTRYCSKDLIITVYKNPETVIVFPIKHEPAVEGREYELQCDVVEVAPIQRLTVTWYRGNETIRTDYSTQNKTKIPVSESFTLAANFSRGETGTQVRCEAQLDFGQHGSPPPVISNVHTVFVHYAPELKNKTEDVYVHEGDDVTLYCEAEGNPAPAFNWSLDGVNLMKSTNYLNITRATSAIYSCTATNKLGRTTKQIHVHVMEMNIMGAPAAITTPEPSTPRSCPLVLTPAHIVVRFGDPVSVNCSTSAPGFSQMGWEATSGTTRSTDNVTTWKVEKVEEWNAKPLCYLNWKYPQCYVMLDITVYKTPDNVSVSALDEGPMVAGTEYRLTCNVSNVAPVQKLKLRWYRGNETVHTEMFNGTAKTPVDVSSTLRVTPEREHDGALFRCEAELHLGQNGSELRPTVTSPPYTAVVHYEPLVKTCPESYAAVEHEFSIDSLCEFDGNPPPTVVWYYEKERINASELLTRAQSGEYTAGIVNSLGSRNTSVLISIEYRPSFTCDNRYEVKENDVPQCEAAGRPQPVVTWFKEEAMEGGKEVAAPKRWTKNDGGTYLLKATNTHGEATQRLSVDVFYAPDFNGGDSEEVDVILGANVTFDCSADGYPPPEIKSTYGSEANVKVATRGRQTSVTVTGATSTNAGAYVCNANNTVGVATRTVTLVVKDRPKQSAAGVAVIWWLLILLVVVLILIIVIIFVQRWKKQGQYAFVSAKDHDSGIPMSPQSNGVKV</sequence>
<organism evidence="15 16">
    <name type="scientific">Zoarces viviparus</name>
    <name type="common">Viviparous eelpout</name>
    <name type="synonym">Blennius viviparus</name>
    <dbReference type="NCBI Taxonomy" id="48416"/>
    <lineage>
        <taxon>Eukaryota</taxon>
        <taxon>Metazoa</taxon>
        <taxon>Chordata</taxon>
        <taxon>Craniata</taxon>
        <taxon>Vertebrata</taxon>
        <taxon>Euteleostomi</taxon>
        <taxon>Actinopterygii</taxon>
        <taxon>Neopterygii</taxon>
        <taxon>Teleostei</taxon>
        <taxon>Neoteleostei</taxon>
        <taxon>Acanthomorphata</taxon>
        <taxon>Eupercaria</taxon>
        <taxon>Perciformes</taxon>
        <taxon>Cottioidei</taxon>
        <taxon>Zoarcales</taxon>
        <taxon>Zoarcidae</taxon>
        <taxon>Zoarcinae</taxon>
        <taxon>Zoarces</taxon>
    </lineage>
</organism>
<evidence type="ECO:0000256" key="6">
    <source>
        <dbReference type="ARBA" id="ARBA00022889"/>
    </source>
</evidence>
<dbReference type="Pfam" id="PF13927">
    <property type="entry name" value="Ig_3"/>
    <property type="match status" value="1"/>
</dbReference>
<dbReference type="InterPro" id="IPR003599">
    <property type="entry name" value="Ig_sub"/>
</dbReference>
<dbReference type="SUPFAM" id="SSF48726">
    <property type="entry name" value="Immunoglobulin"/>
    <property type="match status" value="7"/>
</dbReference>
<dbReference type="InterPro" id="IPR013098">
    <property type="entry name" value="Ig_I-set"/>
</dbReference>
<keyword evidence="3 12" id="KW-0812">Transmembrane</keyword>
<accession>A0AAW1FK97</accession>
<feature type="domain" description="Ig-like" evidence="14">
    <location>
        <begin position="503"/>
        <end position="576"/>
    </location>
</feature>
<evidence type="ECO:0000256" key="7">
    <source>
        <dbReference type="ARBA" id="ARBA00022989"/>
    </source>
</evidence>
<evidence type="ECO:0000256" key="2">
    <source>
        <dbReference type="ARBA" id="ARBA00005925"/>
    </source>
</evidence>
<dbReference type="Pfam" id="PF08205">
    <property type="entry name" value="C2-set_2"/>
    <property type="match status" value="1"/>
</dbReference>
<dbReference type="InterPro" id="IPR007110">
    <property type="entry name" value="Ig-like_dom"/>
</dbReference>
<gene>
    <name evidence="15" type="ORF">VZT92_007656</name>
</gene>
<evidence type="ECO:0000313" key="15">
    <source>
        <dbReference type="EMBL" id="KAK9535265.1"/>
    </source>
</evidence>
<feature type="signal peptide" evidence="13">
    <location>
        <begin position="1"/>
        <end position="17"/>
    </location>
</feature>
<evidence type="ECO:0000256" key="8">
    <source>
        <dbReference type="ARBA" id="ARBA00023136"/>
    </source>
</evidence>
<dbReference type="InterPro" id="IPR047012">
    <property type="entry name" value="ICAM_VCAM"/>
</dbReference>
<comment type="similarity">
    <text evidence="2">Belongs to the immunoglobulin superfamily. ICAM family.</text>
</comment>
<dbReference type="GO" id="GO:0016020">
    <property type="term" value="C:membrane"/>
    <property type="evidence" value="ECO:0007669"/>
    <property type="project" value="UniProtKB-SubCell"/>
</dbReference>
<dbReference type="InterPro" id="IPR036179">
    <property type="entry name" value="Ig-like_dom_sf"/>
</dbReference>
<dbReference type="InterPro" id="IPR013768">
    <property type="entry name" value="ICAM_N"/>
</dbReference>
<keyword evidence="11" id="KW-0393">Immunoglobulin domain</keyword>
<keyword evidence="8 12" id="KW-0472">Membrane</keyword>
<protein>
    <recommendedName>
        <fullName evidence="14">Ig-like domain-containing protein</fullName>
    </recommendedName>
</protein>
<dbReference type="InterPro" id="IPR003987">
    <property type="entry name" value="ICAM_VCAM_N"/>
</dbReference>
<keyword evidence="9" id="KW-1015">Disulfide bond</keyword>
<dbReference type="Pfam" id="PF03921">
    <property type="entry name" value="ICAM_N"/>
    <property type="match status" value="1"/>
</dbReference>
<feature type="domain" description="Ig-like" evidence="14">
    <location>
        <begin position="394"/>
        <end position="491"/>
    </location>
</feature>
<evidence type="ECO:0000313" key="16">
    <source>
        <dbReference type="Proteomes" id="UP001488805"/>
    </source>
</evidence>
<name>A0AAW1FK97_ZOAVI</name>
<evidence type="ECO:0000256" key="10">
    <source>
        <dbReference type="ARBA" id="ARBA00023180"/>
    </source>
</evidence>
<evidence type="ECO:0000256" key="11">
    <source>
        <dbReference type="ARBA" id="ARBA00023319"/>
    </source>
</evidence>
<keyword evidence="4 13" id="KW-0732">Signal</keyword>
<reference evidence="15 16" key="1">
    <citation type="journal article" date="2024" name="Genome Biol. Evol.">
        <title>Chromosome-level genome assembly of the viviparous eelpout Zoarces viviparus.</title>
        <authorList>
            <person name="Fuhrmann N."/>
            <person name="Brasseur M.V."/>
            <person name="Bakowski C.E."/>
            <person name="Podsiadlowski L."/>
            <person name="Prost S."/>
            <person name="Krehenwinkel H."/>
            <person name="Mayer C."/>
        </authorList>
    </citation>
    <scope>NUCLEOTIDE SEQUENCE [LARGE SCALE GENOMIC DNA]</scope>
    <source>
        <strain evidence="15">NO-MEL_2022_Ind0_liver</strain>
    </source>
</reference>
<dbReference type="GO" id="GO:0005178">
    <property type="term" value="F:integrin binding"/>
    <property type="evidence" value="ECO:0007669"/>
    <property type="project" value="InterPro"/>
</dbReference>
<dbReference type="Pfam" id="PF07679">
    <property type="entry name" value="I-set"/>
    <property type="match status" value="1"/>
</dbReference>
<keyword evidence="10" id="KW-0325">Glycoprotein</keyword>
<dbReference type="EMBL" id="JBCEZU010000056">
    <property type="protein sequence ID" value="KAK9535265.1"/>
    <property type="molecule type" value="Genomic_DNA"/>
</dbReference>
<evidence type="ECO:0000256" key="13">
    <source>
        <dbReference type="SAM" id="SignalP"/>
    </source>
</evidence>
<feature type="domain" description="Ig-like" evidence="14">
    <location>
        <begin position="581"/>
        <end position="655"/>
    </location>
</feature>
<evidence type="ECO:0000256" key="12">
    <source>
        <dbReference type="SAM" id="Phobius"/>
    </source>
</evidence>
<dbReference type="InterPro" id="IPR013162">
    <property type="entry name" value="CD80_C2-set"/>
</dbReference>
<dbReference type="PANTHER" id="PTHR13771">
    <property type="entry name" value="INTERCELLULAR ADHESION MOLECULE"/>
    <property type="match status" value="1"/>
</dbReference>
<keyword evidence="5" id="KW-0677">Repeat</keyword>
<feature type="domain" description="Ig-like" evidence="14">
    <location>
        <begin position="660"/>
        <end position="742"/>
    </location>
</feature>
<evidence type="ECO:0000256" key="9">
    <source>
        <dbReference type="ARBA" id="ARBA00023157"/>
    </source>
</evidence>
<dbReference type="SMART" id="SM00409">
    <property type="entry name" value="IG"/>
    <property type="match status" value="4"/>
</dbReference>
<dbReference type="Proteomes" id="UP001488805">
    <property type="component" value="Unassembled WGS sequence"/>
</dbReference>
<evidence type="ECO:0000256" key="4">
    <source>
        <dbReference type="ARBA" id="ARBA00022729"/>
    </source>
</evidence>
<dbReference type="PANTHER" id="PTHR13771:SF9">
    <property type="entry name" value="INTERCELLULAR ADHESION MOLECULE 5"/>
    <property type="match status" value="1"/>
</dbReference>
<dbReference type="Gene3D" id="2.60.40.10">
    <property type="entry name" value="Immunoglobulins"/>
    <property type="match status" value="8"/>
</dbReference>
<comment type="subcellular location">
    <subcellularLocation>
        <location evidence="1">Membrane</location>
        <topology evidence="1">Single-pass type I membrane protein</topology>
    </subcellularLocation>
</comment>
<feature type="domain" description="Ig-like" evidence="14">
    <location>
        <begin position="211"/>
        <end position="286"/>
    </location>
</feature>
<proteinExistence type="inferred from homology"/>
<feature type="transmembrane region" description="Helical" evidence="12">
    <location>
        <begin position="758"/>
        <end position="779"/>
    </location>
</feature>